<sequence>MREQEIAQRVEELNIRVGQQARDVEELKNAKTHQPLDVEAYERRLALNREFLGNLKARQETMSAESLKPLLRVVDHPVLAKPDEYVRHSILGFVRWRLAISALAGLMAALIFRRKATMI</sequence>
<protein>
    <submittedName>
        <fullName evidence="2">Uncharacterized protein</fullName>
    </submittedName>
</protein>
<feature type="transmembrane region" description="Helical" evidence="1">
    <location>
        <begin position="94"/>
        <end position="112"/>
    </location>
</feature>
<keyword evidence="3" id="KW-1185">Reference proteome</keyword>
<accession>A0A556QR08</accession>
<name>A0A556QR08_9BACT</name>
<dbReference type="Proteomes" id="UP000315648">
    <property type="component" value="Unassembled WGS sequence"/>
</dbReference>
<dbReference type="RefSeq" id="WP_144229418.1">
    <property type="nucleotide sequence ID" value="NZ_CBCRVV010000005.1"/>
</dbReference>
<keyword evidence="1" id="KW-0472">Membrane</keyword>
<reference evidence="2 3" key="1">
    <citation type="submission" date="2019-07" db="EMBL/GenBank/DDBJ databases">
        <title>Description of 53C-WASEF.</title>
        <authorList>
            <person name="Pitt A."/>
            <person name="Hahn M.W."/>
        </authorList>
    </citation>
    <scope>NUCLEOTIDE SEQUENCE [LARGE SCALE GENOMIC DNA]</scope>
    <source>
        <strain evidence="2 3">53C-WASEF</strain>
    </source>
</reference>
<evidence type="ECO:0000313" key="3">
    <source>
        <dbReference type="Proteomes" id="UP000315648"/>
    </source>
</evidence>
<dbReference type="EMBL" id="VMBG01000001">
    <property type="protein sequence ID" value="TSJ79075.1"/>
    <property type="molecule type" value="Genomic_DNA"/>
</dbReference>
<dbReference type="AlphaFoldDB" id="A0A556QR08"/>
<keyword evidence="1" id="KW-1133">Transmembrane helix</keyword>
<keyword evidence="1" id="KW-0812">Transmembrane</keyword>
<evidence type="ECO:0000313" key="2">
    <source>
        <dbReference type="EMBL" id="TSJ79075.1"/>
    </source>
</evidence>
<organism evidence="2 3">
    <name type="scientific">Rariglobus hedericola</name>
    <dbReference type="NCBI Taxonomy" id="2597822"/>
    <lineage>
        <taxon>Bacteria</taxon>
        <taxon>Pseudomonadati</taxon>
        <taxon>Verrucomicrobiota</taxon>
        <taxon>Opitutia</taxon>
        <taxon>Opitutales</taxon>
        <taxon>Opitutaceae</taxon>
        <taxon>Rariglobus</taxon>
    </lineage>
</organism>
<comment type="caution">
    <text evidence="2">The sequence shown here is derived from an EMBL/GenBank/DDBJ whole genome shotgun (WGS) entry which is preliminary data.</text>
</comment>
<proteinExistence type="predicted"/>
<evidence type="ECO:0000256" key="1">
    <source>
        <dbReference type="SAM" id="Phobius"/>
    </source>
</evidence>
<gene>
    <name evidence="2" type="ORF">FPL22_07210</name>
</gene>